<evidence type="ECO:0000256" key="1">
    <source>
        <dbReference type="SAM" id="MobiDB-lite"/>
    </source>
</evidence>
<dbReference type="STRING" id="1888892.BFL28_15445"/>
<feature type="region of interest" description="Disordered" evidence="1">
    <location>
        <begin position="1"/>
        <end position="20"/>
    </location>
</feature>
<evidence type="ECO:0000313" key="2">
    <source>
        <dbReference type="EMBL" id="ODP38119.1"/>
    </source>
</evidence>
<protein>
    <recommendedName>
        <fullName evidence="4">HTH marR-type domain-containing protein</fullName>
    </recommendedName>
</protein>
<gene>
    <name evidence="2" type="ORF">BFL28_15445</name>
</gene>
<dbReference type="SUPFAM" id="SSF46785">
    <property type="entry name" value="Winged helix' DNA-binding domain"/>
    <property type="match status" value="1"/>
</dbReference>
<evidence type="ECO:0000313" key="3">
    <source>
        <dbReference type="Proteomes" id="UP000094487"/>
    </source>
</evidence>
<proteinExistence type="predicted"/>
<keyword evidence="3" id="KW-1185">Reference proteome</keyword>
<comment type="caution">
    <text evidence="2">The sequence shown here is derived from an EMBL/GenBank/DDBJ whole genome shotgun (WGS) entry which is preliminary data.</text>
</comment>
<name>A0A1E3LWJ7_9SPHN</name>
<dbReference type="InterPro" id="IPR036388">
    <property type="entry name" value="WH-like_DNA-bd_sf"/>
</dbReference>
<dbReference type="Proteomes" id="UP000094487">
    <property type="component" value="Unassembled WGS sequence"/>
</dbReference>
<dbReference type="Gene3D" id="1.10.10.10">
    <property type="entry name" value="Winged helix-like DNA-binding domain superfamily/Winged helix DNA-binding domain"/>
    <property type="match status" value="1"/>
</dbReference>
<dbReference type="OrthoDB" id="7594920at2"/>
<dbReference type="AlphaFoldDB" id="A0A1E3LWJ7"/>
<dbReference type="EMBL" id="MDDS01000019">
    <property type="protein sequence ID" value="ODP38119.1"/>
    <property type="molecule type" value="Genomic_DNA"/>
</dbReference>
<evidence type="ECO:0008006" key="4">
    <source>
        <dbReference type="Google" id="ProtNLM"/>
    </source>
</evidence>
<organism evidence="2 3">
    <name type="scientific">Sphingomonas turrisvirgatae</name>
    <dbReference type="NCBI Taxonomy" id="1888892"/>
    <lineage>
        <taxon>Bacteria</taxon>
        <taxon>Pseudomonadati</taxon>
        <taxon>Pseudomonadota</taxon>
        <taxon>Alphaproteobacteria</taxon>
        <taxon>Sphingomonadales</taxon>
        <taxon>Sphingomonadaceae</taxon>
        <taxon>Sphingomonas</taxon>
    </lineage>
</organism>
<reference evidence="2 3" key="1">
    <citation type="submission" date="2016-08" db="EMBL/GenBank/DDBJ databases">
        <title>Draft genome of the agarase producing Sphingomonas sp. MCT13.</title>
        <authorList>
            <person name="D'Andrea M.M."/>
            <person name="Rossolini G.M."/>
            <person name="Thaller M.C."/>
        </authorList>
    </citation>
    <scope>NUCLEOTIDE SEQUENCE [LARGE SCALE GENOMIC DNA]</scope>
    <source>
        <strain evidence="2 3">MCT13</strain>
    </source>
</reference>
<dbReference type="InterPro" id="IPR036390">
    <property type="entry name" value="WH_DNA-bd_sf"/>
</dbReference>
<sequence length="145" mass="15843">MTEKLVTAQAADRPPSSRTANQSLAALARHTLKARAAIAGLFPDELFLESAWDIMLELFVARAEGKPLCIKDLVAISRGSPTSTLRRIDRMEASGLMQRRLDPRDHRRVTADLTEHGHTVMVLLLEQLYGPAGNERGGPTGFSPA</sequence>
<accession>A0A1E3LWJ7</accession>
<dbReference type="RefSeq" id="WP_069320166.1">
    <property type="nucleotide sequence ID" value="NZ_MDDS01000019.1"/>
</dbReference>